<dbReference type="Proteomes" id="UP001168821">
    <property type="component" value="Unassembled WGS sequence"/>
</dbReference>
<dbReference type="GO" id="GO:0005634">
    <property type="term" value="C:nucleus"/>
    <property type="evidence" value="ECO:0007669"/>
    <property type="project" value="UniProtKB-SubCell"/>
</dbReference>
<comment type="subcellular location">
    <subcellularLocation>
        <location evidence="1">Nucleus</location>
    </subcellularLocation>
</comment>
<accession>A0AA38MBA7</accession>
<dbReference type="FunFam" id="3.30.710.10:FF:000271">
    <property type="entry name" value="BTB-V protein domain"/>
    <property type="match status" value="1"/>
</dbReference>
<gene>
    <name evidence="5" type="ORF">Zmor_016787</name>
</gene>
<dbReference type="PROSITE" id="PS50097">
    <property type="entry name" value="BTB"/>
    <property type="match status" value="1"/>
</dbReference>
<evidence type="ECO:0000313" key="5">
    <source>
        <dbReference type="EMBL" id="KAJ3650705.1"/>
    </source>
</evidence>
<dbReference type="SUPFAM" id="SSF54695">
    <property type="entry name" value="POZ domain"/>
    <property type="match status" value="1"/>
</dbReference>
<proteinExistence type="predicted"/>
<dbReference type="GO" id="GO:0006357">
    <property type="term" value="P:regulation of transcription by RNA polymerase II"/>
    <property type="evidence" value="ECO:0007669"/>
    <property type="project" value="TreeGrafter"/>
</dbReference>
<protein>
    <recommendedName>
        <fullName evidence="4">BTB domain-containing protein</fullName>
    </recommendedName>
</protein>
<feature type="domain" description="BTB" evidence="4">
    <location>
        <begin position="33"/>
        <end position="98"/>
    </location>
</feature>
<sequence length="360" mass="40542">MVTPPQQFCVRWNSYQSNLQNAFPKLLNSEHFVDVTLACENEMLKCHKVVLSACSTYFEKLLLDNPCQHPIIFMKDMKFQEMQSLVDFMYKGEVNVTQDDLPSLLKSAEALQIRGLCGHDQLLSQQQLGALKPQAKPVINNSVDNKNHDVKPDVKKEEKLESSESGNNPSSSECDSNDGVQHKGKLTSMPPTNHLRKFFPEHEMKEEVGDNDSYYEGESDLMDTEFLEEDVAINTNDLNKTPEFAIANVSCQYDGTPGSATNRRIRRSDEELRRAAECITRGQTFQTVSDQFNIPISTIRFYMARKGILPRRKRGRACSGPTGLPMPVQPYNSPGNTSPVGPPYHIVHYKLPALGVSKLK</sequence>
<dbReference type="PANTHER" id="PTHR23110">
    <property type="entry name" value="BTB DOMAIN TRANSCRIPTION FACTOR"/>
    <property type="match status" value="1"/>
</dbReference>
<keyword evidence="6" id="KW-1185">Reference proteome</keyword>
<evidence type="ECO:0000259" key="4">
    <source>
        <dbReference type="PROSITE" id="PS50097"/>
    </source>
</evidence>
<dbReference type="PANTHER" id="PTHR23110:SF108">
    <property type="entry name" value="LD19131P"/>
    <property type="match status" value="1"/>
</dbReference>
<dbReference type="Gene3D" id="3.30.710.10">
    <property type="entry name" value="Potassium Channel Kv1.1, Chain A"/>
    <property type="match status" value="1"/>
</dbReference>
<feature type="compositionally biased region" description="Low complexity" evidence="3">
    <location>
        <begin position="163"/>
        <end position="173"/>
    </location>
</feature>
<dbReference type="EMBL" id="JALNTZ010000005">
    <property type="protein sequence ID" value="KAJ3650705.1"/>
    <property type="molecule type" value="Genomic_DNA"/>
</dbReference>
<organism evidence="5 6">
    <name type="scientific">Zophobas morio</name>
    <dbReference type="NCBI Taxonomy" id="2755281"/>
    <lineage>
        <taxon>Eukaryota</taxon>
        <taxon>Metazoa</taxon>
        <taxon>Ecdysozoa</taxon>
        <taxon>Arthropoda</taxon>
        <taxon>Hexapoda</taxon>
        <taxon>Insecta</taxon>
        <taxon>Pterygota</taxon>
        <taxon>Neoptera</taxon>
        <taxon>Endopterygota</taxon>
        <taxon>Coleoptera</taxon>
        <taxon>Polyphaga</taxon>
        <taxon>Cucujiformia</taxon>
        <taxon>Tenebrionidae</taxon>
        <taxon>Zophobas</taxon>
    </lineage>
</organism>
<dbReference type="AlphaFoldDB" id="A0AA38MBA7"/>
<dbReference type="SMART" id="SM00225">
    <property type="entry name" value="BTB"/>
    <property type="match status" value="1"/>
</dbReference>
<feature type="compositionally biased region" description="Basic and acidic residues" evidence="3">
    <location>
        <begin position="145"/>
        <end position="162"/>
    </location>
</feature>
<dbReference type="InterPro" id="IPR051095">
    <property type="entry name" value="Dros_DevTransReg"/>
</dbReference>
<feature type="region of interest" description="Disordered" evidence="3">
    <location>
        <begin position="137"/>
        <end position="195"/>
    </location>
</feature>
<evidence type="ECO:0000256" key="3">
    <source>
        <dbReference type="SAM" id="MobiDB-lite"/>
    </source>
</evidence>
<comment type="caution">
    <text evidence="5">The sequence shown here is derived from an EMBL/GenBank/DDBJ whole genome shotgun (WGS) entry which is preliminary data.</text>
</comment>
<dbReference type="CDD" id="cd18315">
    <property type="entry name" value="BTB_POZ_BAB-like"/>
    <property type="match status" value="1"/>
</dbReference>
<dbReference type="InterPro" id="IPR000210">
    <property type="entry name" value="BTB/POZ_dom"/>
</dbReference>
<reference evidence="5" key="1">
    <citation type="journal article" date="2023" name="G3 (Bethesda)">
        <title>Whole genome assemblies of Zophobas morio and Tenebrio molitor.</title>
        <authorList>
            <person name="Kaur S."/>
            <person name="Stinson S.A."/>
            <person name="diCenzo G.C."/>
        </authorList>
    </citation>
    <scope>NUCLEOTIDE SEQUENCE</scope>
    <source>
        <strain evidence="5">QUZm001</strain>
    </source>
</reference>
<name>A0AA38MBA7_9CUCU</name>
<evidence type="ECO:0000256" key="2">
    <source>
        <dbReference type="ARBA" id="ARBA00023242"/>
    </source>
</evidence>
<dbReference type="Pfam" id="PF00651">
    <property type="entry name" value="BTB"/>
    <property type="match status" value="1"/>
</dbReference>
<evidence type="ECO:0000313" key="6">
    <source>
        <dbReference type="Proteomes" id="UP001168821"/>
    </source>
</evidence>
<evidence type="ECO:0000256" key="1">
    <source>
        <dbReference type="ARBA" id="ARBA00004123"/>
    </source>
</evidence>
<dbReference type="InterPro" id="IPR011333">
    <property type="entry name" value="SKP1/BTB/POZ_sf"/>
</dbReference>
<keyword evidence="2" id="KW-0539">Nucleus</keyword>